<gene>
    <name evidence="4" type="ORF">GOHSU_31_00140</name>
</gene>
<dbReference type="PANTHER" id="PTHR48081:SF8">
    <property type="entry name" value="ALPHA_BETA HYDROLASE FOLD-3 DOMAIN-CONTAINING PROTEIN-RELATED"/>
    <property type="match status" value="1"/>
</dbReference>
<organism evidence="4 5">
    <name type="scientific">Gordonia hirsuta DSM 44140 = NBRC 16056</name>
    <dbReference type="NCBI Taxonomy" id="1121927"/>
    <lineage>
        <taxon>Bacteria</taxon>
        <taxon>Bacillati</taxon>
        <taxon>Actinomycetota</taxon>
        <taxon>Actinomycetes</taxon>
        <taxon>Mycobacteriales</taxon>
        <taxon>Gordoniaceae</taxon>
        <taxon>Gordonia</taxon>
    </lineage>
</organism>
<dbReference type="InterPro" id="IPR013094">
    <property type="entry name" value="AB_hydrolase_3"/>
</dbReference>
<dbReference type="STRING" id="1121927.GOHSU_31_00140"/>
<reference evidence="4 5" key="1">
    <citation type="submission" date="2012-12" db="EMBL/GenBank/DDBJ databases">
        <title>Whole genome shotgun sequence of Gordonia hirsuta NBRC 16056.</title>
        <authorList>
            <person name="Isaki-Nakamura S."/>
            <person name="Hosoyama A."/>
            <person name="Tsuchikane K."/>
            <person name="Katsumata H."/>
            <person name="Baba S."/>
            <person name="Yamazaki S."/>
            <person name="Fujita N."/>
        </authorList>
    </citation>
    <scope>NUCLEOTIDE SEQUENCE [LARGE SCALE GENOMIC DNA]</scope>
    <source>
        <strain evidence="4 5">NBRC 16056</strain>
    </source>
</reference>
<dbReference type="EMBL" id="BANT01000031">
    <property type="protein sequence ID" value="GAC58153.1"/>
    <property type="molecule type" value="Genomic_DNA"/>
</dbReference>
<dbReference type="SUPFAM" id="SSF53474">
    <property type="entry name" value="alpha/beta-Hydrolases"/>
    <property type="match status" value="1"/>
</dbReference>
<feature type="domain" description="Alpha/beta hydrolase fold-3" evidence="3">
    <location>
        <begin position="117"/>
        <end position="323"/>
    </location>
</feature>
<protein>
    <submittedName>
        <fullName evidence="4">Putative esterase</fullName>
    </submittedName>
</protein>
<dbReference type="PANTHER" id="PTHR48081">
    <property type="entry name" value="AB HYDROLASE SUPERFAMILY PROTEIN C4A8.06C"/>
    <property type="match status" value="1"/>
</dbReference>
<accession>L7LDN0</accession>
<dbReference type="GO" id="GO:0016787">
    <property type="term" value="F:hydrolase activity"/>
    <property type="evidence" value="ECO:0007669"/>
    <property type="project" value="UniProtKB-KW"/>
</dbReference>
<sequence length="348" mass="36456">MNLSVFDRAQRGLFQVLGIVPAPLLGLAARVTRVNSDGEHLAPEMALVAAATAKVPGMGLTGQGPTRDRKNLDVVGAAMAQSFAPFAVEEDLIIDGPSGPIGATRYRIHEGTPRGLILFIHGGGYVVGSRASHDSAARALAVASGADVLSIDYRLAPEDKFPAAVDDSLAAWHFAVDKAPDWGIDPNKIVVAGDSAGGCLSAVIAQQTRGEKVVPALQLLIYPVTDMGGSTPSRKEFASGYFLTGADIDYFTDHYLTDPQVETADPRVSPLRADDLSGLPPAYVVVAGFDPLRDEGIAYAEAMRAAGVPVTLERAGALLHGFINMALISPDAREYVARMGAAVIDALD</sequence>
<proteinExistence type="inferred from homology"/>
<evidence type="ECO:0000256" key="1">
    <source>
        <dbReference type="ARBA" id="ARBA00010515"/>
    </source>
</evidence>
<keyword evidence="2" id="KW-0378">Hydrolase</keyword>
<dbReference type="InterPro" id="IPR029058">
    <property type="entry name" value="AB_hydrolase_fold"/>
</dbReference>
<keyword evidence="5" id="KW-1185">Reference proteome</keyword>
<dbReference type="PROSITE" id="PS01173">
    <property type="entry name" value="LIPASE_GDXG_HIS"/>
    <property type="match status" value="1"/>
</dbReference>
<dbReference type="Pfam" id="PF07859">
    <property type="entry name" value="Abhydrolase_3"/>
    <property type="match status" value="1"/>
</dbReference>
<evidence type="ECO:0000259" key="3">
    <source>
        <dbReference type="Pfam" id="PF07859"/>
    </source>
</evidence>
<evidence type="ECO:0000313" key="4">
    <source>
        <dbReference type="EMBL" id="GAC58153.1"/>
    </source>
</evidence>
<evidence type="ECO:0000256" key="2">
    <source>
        <dbReference type="ARBA" id="ARBA00022801"/>
    </source>
</evidence>
<dbReference type="Proteomes" id="UP000053405">
    <property type="component" value="Unassembled WGS sequence"/>
</dbReference>
<dbReference type="AlphaFoldDB" id="L7LDN0"/>
<dbReference type="InterPro" id="IPR050300">
    <property type="entry name" value="GDXG_lipolytic_enzyme"/>
</dbReference>
<name>L7LDN0_9ACTN</name>
<comment type="caution">
    <text evidence="4">The sequence shown here is derived from an EMBL/GenBank/DDBJ whole genome shotgun (WGS) entry which is preliminary data.</text>
</comment>
<dbReference type="InterPro" id="IPR002168">
    <property type="entry name" value="Lipase_GDXG_HIS_AS"/>
</dbReference>
<evidence type="ECO:0000313" key="5">
    <source>
        <dbReference type="Proteomes" id="UP000053405"/>
    </source>
</evidence>
<dbReference type="Gene3D" id="3.40.50.1820">
    <property type="entry name" value="alpha/beta hydrolase"/>
    <property type="match status" value="1"/>
</dbReference>
<dbReference type="eggNOG" id="COG0657">
    <property type="taxonomic scope" value="Bacteria"/>
</dbReference>
<comment type="similarity">
    <text evidence="1">Belongs to the 'GDXG' lipolytic enzyme family.</text>
</comment>